<name>A0AAD6J1P4_DREDA</name>
<keyword evidence="2" id="KW-1185">Reference proteome</keyword>
<gene>
    <name evidence="1" type="ORF">Dda_1416</name>
</gene>
<comment type="caution">
    <text evidence="1">The sequence shown here is derived from an EMBL/GenBank/DDBJ whole genome shotgun (WGS) entry which is preliminary data.</text>
</comment>
<dbReference type="EMBL" id="JAQGDS010000002">
    <property type="protein sequence ID" value="KAJ6262859.1"/>
    <property type="molecule type" value="Genomic_DNA"/>
</dbReference>
<dbReference type="AlphaFoldDB" id="A0AAD6J1P4"/>
<sequence>MYDNCNPGGSYPAPGYIGWHGIISRASPADHHGLSISRAVVFSRSPHSWDGRWVVLEKWKVASGHFPKLAFRMPVVASRATEWD</sequence>
<reference evidence="1" key="1">
    <citation type="submission" date="2023-01" db="EMBL/GenBank/DDBJ databases">
        <title>The chitinases involved in constricting ring structure development in the nematode-trapping fungus Drechslerella dactyloides.</title>
        <authorList>
            <person name="Wang R."/>
            <person name="Zhang L."/>
            <person name="Tang P."/>
            <person name="Li S."/>
            <person name="Liang L."/>
        </authorList>
    </citation>
    <scope>NUCLEOTIDE SEQUENCE</scope>
    <source>
        <strain evidence="1">YMF1.00031</strain>
    </source>
</reference>
<protein>
    <submittedName>
        <fullName evidence="1">Uncharacterized protein</fullName>
    </submittedName>
</protein>
<organism evidence="1 2">
    <name type="scientific">Drechslerella dactyloides</name>
    <name type="common">Nematode-trapping fungus</name>
    <name type="synonym">Arthrobotrys dactyloides</name>
    <dbReference type="NCBI Taxonomy" id="74499"/>
    <lineage>
        <taxon>Eukaryota</taxon>
        <taxon>Fungi</taxon>
        <taxon>Dikarya</taxon>
        <taxon>Ascomycota</taxon>
        <taxon>Pezizomycotina</taxon>
        <taxon>Orbiliomycetes</taxon>
        <taxon>Orbiliales</taxon>
        <taxon>Orbiliaceae</taxon>
        <taxon>Drechslerella</taxon>
    </lineage>
</organism>
<dbReference type="Proteomes" id="UP001221413">
    <property type="component" value="Unassembled WGS sequence"/>
</dbReference>
<evidence type="ECO:0000313" key="2">
    <source>
        <dbReference type="Proteomes" id="UP001221413"/>
    </source>
</evidence>
<evidence type="ECO:0000313" key="1">
    <source>
        <dbReference type="EMBL" id="KAJ6262859.1"/>
    </source>
</evidence>
<accession>A0AAD6J1P4</accession>
<proteinExistence type="predicted"/>